<dbReference type="EMBL" id="KC877357">
    <property type="status" value="NOT_ANNOTATED_CDS"/>
    <property type="molecule type" value="Genomic_DNA"/>
</dbReference>
<dbReference type="EMBL" id="KC877358">
    <property type="status" value="NOT_ANNOTATED_CDS"/>
    <property type="molecule type" value="Genomic_DNA"/>
</dbReference>
<feature type="chain" id="PRO_5028444945" evidence="1">
    <location>
        <begin position="43"/>
        <end position="68"/>
    </location>
</feature>
<dbReference type="AlphaFoldDB" id="A0A6Q8PFG2"/>
<dbReference type="OpenTargets" id="ENSG00000104419"/>
<dbReference type="OrthoDB" id="741027at2759"/>
<proteinExistence type="predicted"/>
<evidence type="ECO:0000313" key="2">
    <source>
        <dbReference type="Ensembl" id="ENSP00000501764.1"/>
    </source>
</evidence>
<evidence type="ECO:0000313" key="3">
    <source>
        <dbReference type="Proteomes" id="UP000005640"/>
    </source>
</evidence>
<dbReference type="HGNC" id="HGNC:7679">
    <property type="gene designation" value="NDRG1"/>
</dbReference>
<dbReference type="EMBL" id="AF192304">
    <property type="status" value="NOT_ANNOTATED_CDS"/>
    <property type="molecule type" value="Genomic_DNA"/>
</dbReference>
<dbReference type="EMBL" id="KC877360">
    <property type="status" value="NOT_ANNOTATED_CDS"/>
    <property type="molecule type" value="Genomic_DNA"/>
</dbReference>
<keyword evidence="3" id="KW-1185">Reference proteome</keyword>
<dbReference type="EMBL" id="KC877364">
    <property type="status" value="NOT_ANNOTATED_CDS"/>
    <property type="molecule type" value="Genomic_DNA"/>
</dbReference>
<reference evidence="2 3" key="1">
    <citation type="journal article" date="2001" name="Nature">
        <title>Initial sequencing and analysis of the human genome.</title>
        <authorList>
            <consortium name="International Human Genome Sequencing Consortium"/>
            <person name="Lander E.S."/>
            <person name="Linton L.M."/>
            <person name="Birren B."/>
            <person name="Nusbaum C."/>
            <person name="Zody M.C."/>
            <person name="Baldwin J."/>
            <person name="Devon K."/>
            <person name="Dewar K."/>
            <person name="Doyle M."/>
            <person name="FitzHugh W."/>
            <person name="Funke R."/>
            <person name="Gage D."/>
            <person name="Harris K."/>
            <person name="Heaford A."/>
            <person name="Howland J."/>
            <person name="Kann L."/>
            <person name="Lehoczky J."/>
            <person name="LeVine R."/>
            <person name="McEwan P."/>
            <person name="McKernan K."/>
            <person name="Meldrim J."/>
            <person name="Mesirov J.P."/>
            <person name="Miranda C."/>
            <person name="Morris W."/>
            <person name="Naylor J."/>
            <person name="Raymond C."/>
            <person name="Rosetti M."/>
            <person name="Santos R."/>
            <person name="Sheridan A."/>
            <person name="Sougnez C."/>
            <person name="Stange-Thomann N."/>
            <person name="Stojanovic N."/>
            <person name="Subramanian A."/>
            <person name="Wyman D."/>
            <person name="Rogers J."/>
            <person name="Sulston J."/>
            <person name="Ainscough R."/>
            <person name="Beck S."/>
            <person name="Bentley D."/>
            <person name="Burton J."/>
            <person name="Clee C."/>
            <person name="Carter N."/>
            <person name="Coulson A."/>
            <person name="Deadman R."/>
            <person name="Deloukas P."/>
            <person name="Dunham A."/>
            <person name="Dunham I."/>
            <person name="Durbin R."/>
            <person name="French L."/>
            <person name="Grafham D."/>
            <person name="Gregory S."/>
            <person name="Hubbard T."/>
            <person name="Humphray S."/>
            <person name="Hunt A."/>
            <person name="Jones M."/>
            <person name="Lloyd C."/>
            <person name="McMurray A."/>
            <person name="Matthews L."/>
            <person name="Mercer S."/>
            <person name="Milne S."/>
            <person name="Mullikin J.C."/>
            <person name="Mungall A."/>
            <person name="Plumb R."/>
            <person name="Ross M."/>
            <person name="Shownkeen R."/>
            <person name="Sims S."/>
            <person name="Waterston R.H."/>
            <person name="Wilson R.K."/>
            <person name="Hillier L.W."/>
            <person name="McPherson J.D."/>
            <person name="Marra M.A."/>
            <person name="Mardis E.R."/>
            <person name="Fulton L.A."/>
            <person name="Chinwalla A.T."/>
            <person name="Pepin K.H."/>
            <person name="Gish W.R."/>
            <person name="Chissoe S.L."/>
            <person name="Wendl M.C."/>
            <person name="Delehaunty K.D."/>
            <person name="Miner T.L."/>
            <person name="Delehaunty A."/>
            <person name="Kramer J.B."/>
            <person name="Cook L.L."/>
            <person name="Fulton R.S."/>
            <person name="Johnson D.L."/>
            <person name="Minx P.J."/>
            <person name="Clifton S.W."/>
            <person name="Hawkins T."/>
            <person name="Branscomb E."/>
            <person name="Predki P."/>
            <person name="Richardson P."/>
            <person name="Wenning S."/>
            <person name="Slezak T."/>
            <person name="Doggett N."/>
            <person name="Cheng J.F."/>
            <person name="Olsen A."/>
            <person name="Lucas S."/>
            <person name="Elkin C."/>
            <person name="Uberbacher E."/>
            <person name="Frazier M."/>
            <person name="Gibbs R.A."/>
            <person name="Muzny D.M."/>
            <person name="Scherer S.E."/>
            <person name="Bouck J.B."/>
            <person name="Sodergren E.J."/>
            <person name="Worley K.C."/>
            <person name="Rives C.M."/>
            <person name="Gorrell J.H."/>
            <person name="Metzker M.L."/>
            <person name="Naylor S.L."/>
            <person name="Kucherlapati R.S."/>
            <person name="Nelson D.L."/>
            <person name="Weinstock G.M."/>
            <person name="Sakaki Y."/>
            <person name="Fujiyama A."/>
            <person name="Hattori M."/>
            <person name="Yada T."/>
            <person name="Toyoda A."/>
            <person name="Itoh T."/>
            <person name="Kawagoe C."/>
            <person name="Watanabe H."/>
            <person name="Totoki Y."/>
            <person name="Taylor T."/>
            <person name="Weissenbach J."/>
            <person name="Heilig R."/>
            <person name="Saurin W."/>
            <person name="Artiguenave F."/>
            <person name="Brottier P."/>
            <person name="Bruls T."/>
            <person name="Pelletier E."/>
            <person name="Robert C."/>
            <person name="Wincker P."/>
            <person name="Smith D.R."/>
            <person name="Doucette-Stamm L."/>
            <person name="Rubenfield M."/>
            <person name="Weinstock K."/>
            <person name="Lee H.M."/>
            <person name="Dubois J."/>
            <person name="Rosenthal A."/>
            <person name="Platzer M."/>
            <person name="Nyakatura G."/>
            <person name="Taudien S."/>
            <person name="Rump A."/>
            <person name="Yang H."/>
            <person name="Yu J."/>
            <person name="Wang J."/>
            <person name="Huang G."/>
            <person name="Gu J."/>
            <person name="Hood L."/>
            <person name="Rowen L."/>
            <person name="Madan A."/>
            <person name="Qin S."/>
            <person name="Davis R.W."/>
            <person name="Federspiel N.A."/>
            <person name="Abola A.P."/>
            <person name="Proctor M.J."/>
            <person name="Myers R.M."/>
            <person name="Schmutz J."/>
            <person name="Dickson M."/>
            <person name="Grimwood J."/>
            <person name="Cox D.R."/>
            <person name="Olson M.V."/>
            <person name="Kaul R."/>
            <person name="Raymond C."/>
            <person name="Shimizu N."/>
            <person name="Kawasaki K."/>
            <person name="Minoshima S."/>
            <person name="Evans G.A."/>
            <person name="Athanasiou M."/>
            <person name="Schultz R."/>
            <person name="Roe B.A."/>
            <person name="Chen F."/>
            <person name="Pan H."/>
            <person name="Ramser J."/>
            <person name="Lehrach H."/>
            <person name="Reinhardt R."/>
            <person name="McCombie W.R."/>
            <person name="de la Bastide M."/>
            <person name="Dedhia N."/>
            <person name="Blocker H."/>
            <person name="Hornischer K."/>
            <person name="Nordsiek G."/>
            <person name="Agarwala R."/>
            <person name="Aravind L."/>
            <person name="Bailey J.A."/>
            <person name="Bateman A."/>
            <person name="Batzoglou S."/>
            <person name="Birney E."/>
            <person name="Bork P."/>
            <person name="Brown D.G."/>
            <person name="Burge C.B."/>
            <person name="Cerutti L."/>
            <person name="Chen H.C."/>
            <person name="Church D."/>
            <person name="Clamp M."/>
            <person name="Copley R.R."/>
            <person name="Doerks T."/>
            <person name="Eddy S.R."/>
            <person name="Eichler E.E."/>
            <person name="Furey T.S."/>
            <person name="Galagan J."/>
            <person name="Gilbert J.G."/>
            <person name="Harmon C."/>
            <person name="Hayashizaki Y."/>
            <person name="Haussler D."/>
            <person name="Hermjakob H."/>
            <person name="Hokamp K."/>
            <person name="Jang W."/>
            <person name="Johnson L.S."/>
            <person name="Jones T.A."/>
            <person name="Kasif S."/>
            <person name="Kaspryzk A."/>
            <person name="Kennedy S."/>
            <person name="Kent W.J."/>
            <person name="Kitts P."/>
            <person name="Koonin E.V."/>
            <person name="Korf I."/>
            <person name="Kulp D."/>
            <person name="Lancet D."/>
            <person name="Lowe T.M."/>
            <person name="McLysaght A."/>
            <person name="Mikkelsen T."/>
            <person name="Moran J.V."/>
            <person name="Mulder N."/>
            <person name="Pollara V.J."/>
            <person name="Ponting C.P."/>
            <person name="Schuler G."/>
            <person name="Schultz J."/>
            <person name="Slater G."/>
            <person name="Smit A.F."/>
            <person name="Stupka E."/>
            <person name="Szustakowski J."/>
            <person name="Thierry-Mieg D."/>
            <person name="Thierry-Mieg J."/>
            <person name="Wagner L."/>
            <person name="Wallis J."/>
            <person name="Wheeler R."/>
            <person name="Williams A."/>
            <person name="Wolf Y.I."/>
            <person name="Wolfe K.H."/>
            <person name="Yang S.P."/>
            <person name="Yeh R.F."/>
            <person name="Collins F."/>
            <person name="Guyer M.S."/>
            <person name="Peterson J."/>
            <person name="Felsenfeld A."/>
            <person name="Wetterstrand K.A."/>
            <person name="Patrinos A."/>
            <person name="Morgan M.J."/>
            <person name="de Jong P."/>
            <person name="Catanese J.J."/>
            <person name="Osoegawa K."/>
            <person name="Shizuya H."/>
            <person name="Choi S."/>
            <person name="Chen Y.J."/>
        </authorList>
    </citation>
    <scope>NUCLEOTIDE SEQUENCE [LARGE SCALE GENOMIC DNA]</scope>
</reference>
<dbReference type="Ensembl" id="ENST00000674902.1">
    <property type="protein sequence ID" value="ENSP00000501764.1"/>
    <property type="gene ID" value="ENSG00000104419.17"/>
</dbReference>
<sequence>TITGLLQEFDVQASRGCGFPSPSSSRLLFFLFLSIGLSRSLCKHCGQGERRQWSQLGPHPQLLLPDRS</sequence>
<accession>A0A6Q8PFG2</accession>
<reference evidence="2 3" key="2">
    <citation type="journal article" date="2004" name="Nature">
        <title>Finishing the euchromatic sequence of the human genome.</title>
        <authorList>
            <consortium name="International Human Genome Sequencing Consortium"/>
        </authorList>
    </citation>
    <scope>NUCLEOTIDE SEQUENCE [LARGE SCALE GENOMIC DNA]</scope>
</reference>
<organism evidence="2 3">
    <name type="scientific">Homo sapiens</name>
    <name type="common">Human</name>
    <dbReference type="NCBI Taxonomy" id="9606"/>
    <lineage>
        <taxon>Eukaryota</taxon>
        <taxon>Metazoa</taxon>
        <taxon>Chordata</taxon>
        <taxon>Craniata</taxon>
        <taxon>Vertebrata</taxon>
        <taxon>Euteleostomi</taxon>
        <taxon>Mammalia</taxon>
        <taxon>Eutheria</taxon>
        <taxon>Euarchontoglires</taxon>
        <taxon>Primates</taxon>
        <taxon>Haplorrhini</taxon>
        <taxon>Catarrhini</taxon>
        <taxon>Hominidae</taxon>
        <taxon>Homo</taxon>
    </lineage>
</organism>
<gene>
    <name evidence="2" type="primary">NDRG1</name>
</gene>
<evidence type="ECO:0000256" key="1">
    <source>
        <dbReference type="SAM" id="SignalP"/>
    </source>
</evidence>
<dbReference type="EMBL" id="KC877366">
    <property type="status" value="NOT_ANNOTATED_CDS"/>
    <property type="molecule type" value="Genomic_DNA"/>
</dbReference>
<feature type="non-terminal residue" evidence="2">
    <location>
        <position position="1"/>
    </location>
</feature>
<dbReference type="Proteomes" id="UP000005640">
    <property type="component" value="Chromosome 8"/>
</dbReference>
<dbReference type="GeneTree" id="ENSGT00950000182872"/>
<feature type="signal peptide" evidence="1">
    <location>
        <begin position="1"/>
        <end position="42"/>
    </location>
</feature>
<reference evidence="2" key="5">
    <citation type="submission" date="2025-09" db="UniProtKB">
        <authorList>
            <consortium name="Ensembl"/>
        </authorList>
    </citation>
    <scope>IDENTIFICATION</scope>
</reference>
<dbReference type="ExpressionAtlas" id="A0A6Q8PFG2">
    <property type="expression patterns" value="baseline and differential"/>
</dbReference>
<dbReference type="Bgee" id="ENSG00000104419">
    <property type="expression patterns" value="Expressed in olfactory bulb and 205 other cell types or tissues"/>
</dbReference>
<protein>
    <submittedName>
        <fullName evidence="2">N-myc downstream regulated 1</fullName>
    </submittedName>
</protein>
<reference evidence="2" key="4">
    <citation type="submission" date="2025-08" db="UniProtKB">
        <authorList>
            <consortium name="Ensembl"/>
        </authorList>
    </citation>
    <scope>IDENTIFICATION</scope>
</reference>
<keyword evidence="1" id="KW-0732">Signal</keyword>
<reference evidence="2 3" key="3">
    <citation type="journal article" date="2006" name="Nature">
        <title>DNA sequence and analysis of human chromosome 8.</title>
        <authorList>
            <person name="Nusbaum C."/>
            <person name="Mikkelsen T.S."/>
            <person name="Zody M.C."/>
            <person name="Asakawa S."/>
            <person name="Taudien S."/>
            <person name="Garber M."/>
            <person name="Kodira C.D."/>
            <person name="Schueler M.G."/>
            <person name="Shimizu A."/>
            <person name="Whittaker C.A."/>
            <person name="Chang J.L."/>
            <person name="Cuomo C.A."/>
            <person name="Dewar K."/>
            <person name="FitzGerald M.G."/>
            <person name="Yang X."/>
            <person name="Allen N.R."/>
            <person name="Anderson S."/>
            <person name="Asakawa T."/>
            <person name="Blechschmidt K."/>
            <person name="Bloom T."/>
            <person name="Borowsky M.L."/>
            <person name="Butler J."/>
            <person name="Cook A."/>
            <person name="Corum B."/>
            <person name="DeArellano K."/>
            <person name="DeCaprio D."/>
            <person name="Dooley K.T."/>
            <person name="Dorris L.III."/>
            <person name="Engels R."/>
            <person name="Glockner G."/>
            <person name="Hafez N."/>
            <person name="Hagopian D.S."/>
            <person name="Hall J.L."/>
            <person name="Ishikawa S.K."/>
            <person name="Jaffe D.B."/>
            <person name="Kamat A."/>
            <person name="Kudoh J."/>
            <person name="Lehmann R."/>
            <person name="Lokitsang T."/>
            <person name="Macdonald P."/>
            <person name="Major J.E."/>
            <person name="Matthews C.D."/>
            <person name="Mauceli E."/>
            <person name="Menzel U."/>
            <person name="Mihalev A.H."/>
            <person name="Minoshima S."/>
            <person name="Murayama Y."/>
            <person name="Naylor J.W."/>
            <person name="Nicol R."/>
            <person name="Nguyen C."/>
            <person name="O'Leary S.B."/>
            <person name="O'Neill K."/>
            <person name="Parker S.C."/>
            <person name="Polley A."/>
            <person name="Raymond C.K."/>
            <person name="Reichwald K."/>
            <person name="Rodriguez J."/>
            <person name="Sasaki T."/>
            <person name="Schilhabel M."/>
            <person name="Siddiqui R."/>
            <person name="Smith C.L."/>
            <person name="Sneddon T.P."/>
            <person name="Talamas J.A."/>
            <person name="Tenzin P."/>
            <person name="Topham K."/>
            <person name="Venkataraman V."/>
            <person name="Wen G."/>
            <person name="Yamazaki S."/>
            <person name="Young S.K."/>
            <person name="Zeng Q."/>
            <person name="Zimmer A.R."/>
            <person name="Rosenthal A."/>
            <person name="Birren B.W."/>
            <person name="Platzer M."/>
            <person name="Shimizu N."/>
            <person name="Lander E.S."/>
        </authorList>
    </citation>
    <scope>NUCLEOTIDE SEQUENCE [LARGE SCALE GENOMIC DNA]</scope>
</reference>
<name>A0A6Q8PFG2_HUMAN</name>